<dbReference type="Gene3D" id="3.40.1310.20">
    <property type="match status" value="1"/>
</dbReference>
<organism evidence="1 2">
    <name type="scientific">Racocetra fulgida</name>
    <dbReference type="NCBI Taxonomy" id="60492"/>
    <lineage>
        <taxon>Eukaryota</taxon>
        <taxon>Fungi</taxon>
        <taxon>Fungi incertae sedis</taxon>
        <taxon>Mucoromycota</taxon>
        <taxon>Glomeromycotina</taxon>
        <taxon>Glomeromycetes</taxon>
        <taxon>Diversisporales</taxon>
        <taxon>Gigasporaceae</taxon>
        <taxon>Racocetra</taxon>
    </lineage>
</organism>
<dbReference type="Proteomes" id="UP000789396">
    <property type="component" value="Unassembled WGS sequence"/>
</dbReference>
<dbReference type="EMBL" id="CAJVPZ010046650">
    <property type="protein sequence ID" value="CAG8771296.1"/>
    <property type="molecule type" value="Genomic_DNA"/>
</dbReference>
<dbReference type="OrthoDB" id="2427354at2759"/>
<gene>
    <name evidence="1" type="ORF">RFULGI_LOCUS15079</name>
</gene>
<dbReference type="AlphaFoldDB" id="A0A9N9JBS7"/>
<accession>A0A9N9JBS7</accession>
<reference evidence="1" key="1">
    <citation type="submission" date="2021-06" db="EMBL/GenBank/DDBJ databases">
        <authorList>
            <person name="Kallberg Y."/>
            <person name="Tangrot J."/>
            <person name="Rosling A."/>
        </authorList>
    </citation>
    <scope>NUCLEOTIDE SEQUENCE</scope>
    <source>
        <strain evidence="1">IN212</strain>
    </source>
</reference>
<name>A0A9N9JBS7_9GLOM</name>
<evidence type="ECO:0000313" key="2">
    <source>
        <dbReference type="Proteomes" id="UP000789396"/>
    </source>
</evidence>
<keyword evidence="2" id="KW-1185">Reference proteome</keyword>
<comment type="caution">
    <text evidence="1">The sequence shown here is derived from an EMBL/GenBank/DDBJ whole genome shotgun (WGS) entry which is preliminary data.</text>
</comment>
<feature type="non-terminal residue" evidence="1">
    <location>
        <position position="1"/>
    </location>
</feature>
<sequence length="208" mass="24568">MSTIYYCVPCLTHFKCKKNLSDKDKQQREKEYLKTGVPQSCKESNIDCKRVLPKIKEEFAVLEKLGLTYISGQYESTDSGKFYEQAYFQFEKCQTITSVKKIFNHQAMNFPKYLNGDSDKNRDYSQKTWNRYKDPNHKKKCPSELSNVENGPWEFGIYRYLGTSSELKKSDDTLNEKRLEDIERINHIIENDLTIDDILKNKKDLLLR</sequence>
<evidence type="ECO:0000313" key="1">
    <source>
        <dbReference type="EMBL" id="CAG8771296.1"/>
    </source>
</evidence>
<proteinExistence type="predicted"/>
<protein>
    <submittedName>
        <fullName evidence="1">19275_t:CDS:1</fullName>
    </submittedName>
</protein>